<dbReference type="EMBL" id="AOIK01000014">
    <property type="protein sequence ID" value="ELY89237.1"/>
    <property type="molecule type" value="Genomic_DNA"/>
</dbReference>
<evidence type="ECO:0000313" key="1">
    <source>
        <dbReference type="EMBL" id="ELY89237.1"/>
    </source>
</evidence>
<accession>L9ZUH6</accession>
<reference evidence="1 2" key="1">
    <citation type="journal article" date="2014" name="PLoS Genet.">
        <title>Phylogenetically driven sequencing of extremely halophilic archaea reveals strategies for static and dynamic osmo-response.</title>
        <authorList>
            <person name="Becker E.A."/>
            <person name="Seitzer P.M."/>
            <person name="Tritt A."/>
            <person name="Larsen D."/>
            <person name="Krusor M."/>
            <person name="Yao A.I."/>
            <person name="Wu D."/>
            <person name="Madern D."/>
            <person name="Eisen J.A."/>
            <person name="Darling A.E."/>
            <person name="Facciotti M.T."/>
        </authorList>
    </citation>
    <scope>NUCLEOTIDE SEQUENCE [LARGE SCALE GENOMIC DNA]</scope>
    <source>
        <strain evidence="1 2">JCM 12890</strain>
    </source>
</reference>
<sequence>MEIVENTLDSELDTVLDRPLFCHFAQIAEAGPRVSPLWFLWEEDVIWNIAQLQGRSYPERVRRRPRTAIAITDFEPRTGHVEHVGMRGTASLESYDQERAGRLLEKYLGSDENEWPKRFVGLDPTDYRLIKFEPDTIVARDQSYPAPPEIGDQ</sequence>
<dbReference type="eggNOG" id="arCOG00516">
    <property type="taxonomic scope" value="Archaea"/>
</dbReference>
<dbReference type="AlphaFoldDB" id="L9ZUH6"/>
<dbReference type="SUPFAM" id="SSF50475">
    <property type="entry name" value="FMN-binding split barrel"/>
    <property type="match status" value="1"/>
</dbReference>
<keyword evidence="2" id="KW-1185">Reference proteome</keyword>
<gene>
    <name evidence="1" type="ORF">C485_05036</name>
</gene>
<comment type="caution">
    <text evidence="1">The sequence shown here is derived from an EMBL/GenBank/DDBJ whole genome shotgun (WGS) entry which is preliminary data.</text>
</comment>
<dbReference type="InterPro" id="IPR012349">
    <property type="entry name" value="Split_barrel_FMN-bd"/>
</dbReference>
<proteinExistence type="predicted"/>
<dbReference type="Proteomes" id="UP000011511">
    <property type="component" value="Unassembled WGS sequence"/>
</dbReference>
<name>L9ZUH6_NATA2</name>
<evidence type="ECO:0000313" key="2">
    <source>
        <dbReference type="Proteomes" id="UP000011511"/>
    </source>
</evidence>
<dbReference type="Gene3D" id="2.30.110.10">
    <property type="entry name" value="Electron Transport, Fmn-binding Protein, Chain A"/>
    <property type="match status" value="1"/>
</dbReference>
<protein>
    <submittedName>
        <fullName evidence="1">Pyridoxamine 5'-phosphate oxidase-like FMN-binding protein</fullName>
    </submittedName>
</protein>
<organism evidence="1 2">
    <name type="scientific">Natrinema altunense (strain JCM 12890 / CGMCC 1.3731 / AJ2)</name>
    <dbReference type="NCBI Taxonomy" id="1227494"/>
    <lineage>
        <taxon>Archaea</taxon>
        <taxon>Methanobacteriati</taxon>
        <taxon>Methanobacteriota</taxon>
        <taxon>Stenosarchaea group</taxon>
        <taxon>Halobacteria</taxon>
        <taxon>Halobacteriales</taxon>
        <taxon>Natrialbaceae</taxon>
        <taxon>Natrinema</taxon>
    </lineage>
</organism>
<dbReference type="PATRIC" id="fig|1227494.3.peg.1007"/>
<dbReference type="RefSeq" id="WP_007108365.1">
    <property type="nucleotide sequence ID" value="NZ_AOIK01000014.1"/>
</dbReference>